<evidence type="ECO:0008006" key="3">
    <source>
        <dbReference type="Google" id="ProtNLM"/>
    </source>
</evidence>
<dbReference type="EMBL" id="PPSX01000031">
    <property type="protein sequence ID" value="RZQ53287.1"/>
    <property type="molecule type" value="Genomic_DNA"/>
</dbReference>
<protein>
    <recommendedName>
        <fullName evidence="3">STAS domain-containing protein</fullName>
    </recommendedName>
</protein>
<gene>
    <name evidence="1" type="ORF">C1E23_09870</name>
</gene>
<accession>A0A4Q7IQ91</accession>
<dbReference type="AlphaFoldDB" id="A0A4Q7IQ91"/>
<organism evidence="1 2">
    <name type="scientific">Pseudoalteromonas phenolica</name>
    <dbReference type="NCBI Taxonomy" id="161398"/>
    <lineage>
        <taxon>Bacteria</taxon>
        <taxon>Pseudomonadati</taxon>
        <taxon>Pseudomonadota</taxon>
        <taxon>Gammaproteobacteria</taxon>
        <taxon>Alteromonadales</taxon>
        <taxon>Pseudoalteromonadaceae</taxon>
        <taxon>Pseudoalteromonas</taxon>
    </lineage>
</organism>
<comment type="caution">
    <text evidence="1">The sequence shown here is derived from an EMBL/GenBank/DDBJ whole genome shotgun (WGS) entry which is preliminary data.</text>
</comment>
<sequence length="153" mass="17577">MASVALQYVEVKMKFNAHGEWRVHIEDSTIYISLKGAFNREGVLDFQHDIVQKVTSLSQPCDSVVLDLSLFEMGTPDSFEATKQYFEGVKQRGYVWADYIGVNSLAEHTLKQMWQGAKTQLSFYPDEQTYLAHKPEHQQALAVLSQIRFEHPH</sequence>
<proteinExistence type="predicted"/>
<name>A0A4Q7IQ91_9GAMM</name>
<evidence type="ECO:0000313" key="2">
    <source>
        <dbReference type="Proteomes" id="UP000291338"/>
    </source>
</evidence>
<dbReference type="Proteomes" id="UP000291338">
    <property type="component" value="Unassembled WGS sequence"/>
</dbReference>
<evidence type="ECO:0000313" key="1">
    <source>
        <dbReference type="EMBL" id="RZQ53287.1"/>
    </source>
</evidence>
<reference evidence="1 2" key="1">
    <citation type="submission" date="2018-01" db="EMBL/GenBank/DDBJ databases">
        <title>Co-occurrence of chitin degradation, pigmentation and bioactivity in marine Pseudoalteromonas.</title>
        <authorList>
            <person name="Paulsen S."/>
            <person name="Gram L."/>
            <person name="Machado H."/>
        </authorList>
    </citation>
    <scope>NUCLEOTIDE SEQUENCE [LARGE SCALE GENOMIC DNA]</scope>
    <source>
        <strain evidence="1 2">S3898</strain>
    </source>
</reference>